<keyword evidence="5 6" id="KW-0732">Signal</keyword>
<dbReference type="PANTHER" id="PTHR31232">
    <property type="match status" value="1"/>
</dbReference>
<gene>
    <name evidence="7" type="ORF">IFM89_020164</name>
</gene>
<evidence type="ECO:0000256" key="5">
    <source>
        <dbReference type="ARBA" id="ARBA00022729"/>
    </source>
</evidence>
<protein>
    <recommendedName>
        <fullName evidence="6">S-protein homolog</fullName>
    </recommendedName>
</protein>
<comment type="subcellular location">
    <subcellularLocation>
        <location evidence="1 6">Secreted</location>
    </subcellularLocation>
</comment>
<dbReference type="GO" id="GO:0005576">
    <property type="term" value="C:extracellular region"/>
    <property type="evidence" value="ECO:0007669"/>
    <property type="project" value="UniProtKB-SubCell"/>
</dbReference>
<evidence type="ECO:0000313" key="7">
    <source>
        <dbReference type="EMBL" id="KAF9593100.1"/>
    </source>
</evidence>
<feature type="chain" id="PRO_5033108304" description="S-protein homolog" evidence="6">
    <location>
        <begin position="25"/>
        <end position="140"/>
    </location>
</feature>
<evidence type="ECO:0000256" key="3">
    <source>
        <dbReference type="ARBA" id="ARBA00022471"/>
    </source>
</evidence>
<comment type="caution">
    <text evidence="7">The sequence shown here is derived from an EMBL/GenBank/DDBJ whole genome shotgun (WGS) entry which is preliminary data.</text>
</comment>
<dbReference type="EMBL" id="JADFTS010000008">
    <property type="protein sequence ID" value="KAF9593100.1"/>
    <property type="molecule type" value="Genomic_DNA"/>
</dbReference>
<evidence type="ECO:0000256" key="1">
    <source>
        <dbReference type="ARBA" id="ARBA00004613"/>
    </source>
</evidence>
<feature type="signal peptide" evidence="6">
    <location>
        <begin position="1"/>
        <end position="24"/>
    </location>
</feature>
<dbReference type="AlphaFoldDB" id="A0A835H6D7"/>
<dbReference type="Pfam" id="PF05938">
    <property type="entry name" value="Self-incomp_S1"/>
    <property type="match status" value="1"/>
</dbReference>
<evidence type="ECO:0000313" key="8">
    <source>
        <dbReference type="Proteomes" id="UP000631114"/>
    </source>
</evidence>
<dbReference type="GO" id="GO:0060320">
    <property type="term" value="P:rejection of self pollen"/>
    <property type="evidence" value="ECO:0007669"/>
    <property type="project" value="UniProtKB-KW"/>
</dbReference>
<evidence type="ECO:0000256" key="4">
    <source>
        <dbReference type="ARBA" id="ARBA00022525"/>
    </source>
</evidence>
<dbReference type="Proteomes" id="UP000631114">
    <property type="component" value="Unassembled WGS sequence"/>
</dbReference>
<evidence type="ECO:0000256" key="6">
    <source>
        <dbReference type="RuleBase" id="RU367044"/>
    </source>
</evidence>
<dbReference type="InterPro" id="IPR010264">
    <property type="entry name" value="Self-incomp_S1"/>
</dbReference>
<keyword evidence="4 6" id="KW-0964">Secreted</keyword>
<name>A0A835H6D7_9MAGN</name>
<dbReference type="OrthoDB" id="1938697at2759"/>
<dbReference type="PANTHER" id="PTHR31232:SF18">
    <property type="entry name" value="S-PROTEIN HOMOLOG"/>
    <property type="match status" value="1"/>
</dbReference>
<accession>A0A835H6D7</accession>
<reference evidence="7 8" key="1">
    <citation type="submission" date="2020-10" db="EMBL/GenBank/DDBJ databases">
        <title>The Coptis chinensis genome and diversification of protoberbering-type alkaloids.</title>
        <authorList>
            <person name="Wang B."/>
            <person name="Shu S."/>
            <person name="Song C."/>
            <person name="Liu Y."/>
        </authorList>
    </citation>
    <scope>NUCLEOTIDE SEQUENCE [LARGE SCALE GENOMIC DNA]</scope>
    <source>
        <strain evidence="7">HL-2020</strain>
        <tissue evidence="7">Leaf</tissue>
    </source>
</reference>
<evidence type="ECO:0000256" key="2">
    <source>
        <dbReference type="ARBA" id="ARBA00005581"/>
    </source>
</evidence>
<keyword evidence="8" id="KW-1185">Reference proteome</keyword>
<sequence>MCTEITYYAALIIIFALTCDSVLSGNDVHVSIKNSLGDGRSLNVHCQSKDNDLGEQTVTDGNEFGWAFSPNAWGTTLFYCDVVGWGNDNAIFPFDAYSFGRDWHRCETQCFWLISSEGMYGLNGVTGFWEFMYFWPPPAG</sequence>
<comment type="similarity">
    <text evidence="2 6">Belongs to the plant self-incompatibility (S1) protein family.</text>
</comment>
<keyword evidence="3 6" id="KW-0713">Self-incompatibility</keyword>
<proteinExistence type="inferred from homology"/>
<organism evidence="7 8">
    <name type="scientific">Coptis chinensis</name>
    <dbReference type="NCBI Taxonomy" id="261450"/>
    <lineage>
        <taxon>Eukaryota</taxon>
        <taxon>Viridiplantae</taxon>
        <taxon>Streptophyta</taxon>
        <taxon>Embryophyta</taxon>
        <taxon>Tracheophyta</taxon>
        <taxon>Spermatophyta</taxon>
        <taxon>Magnoliopsida</taxon>
        <taxon>Ranunculales</taxon>
        <taxon>Ranunculaceae</taxon>
        <taxon>Coptidoideae</taxon>
        <taxon>Coptis</taxon>
    </lineage>
</organism>